<reference evidence="5" key="2">
    <citation type="submission" date="2021-02" db="EMBL/GenBank/DDBJ databases">
        <title>Infant gut strain persistence is associated with maternal origin, phylogeny, and functional potential including surface adhesion and iron acquisition.</title>
        <authorList>
            <person name="Lou Y.C."/>
        </authorList>
    </citation>
    <scope>NUCLEOTIDE SEQUENCE</scope>
    <source>
        <strain evidence="5">L3_082_243G1_dasL3_082_243G1_maxbin2.maxbin.015s ta_sub</strain>
    </source>
</reference>
<dbReference type="Pfam" id="PF16344">
    <property type="entry name" value="FecR_C"/>
    <property type="match status" value="1"/>
</dbReference>
<sequence>MNQNLLLKYISGKASQREKEEVAAWIDADAANLKEFMSLRKSYDALVWQDADELKTGRDKLLSLRTFTMKAMRIAAIFVLAFGLSYVLIQALQKENVEMQTVYVPAGQRTQVTLADGTMVWVNGKSTLTFPSQFASRTRKVELDGEAYFEVQKDPEKQFIVSTAHQSAIKVLGTKFNVKAYKHSEEITTTLIEGKVHFEFNNTAQKPQYITMAPGQKLIYYSQSGKTELYTTSGEGELAWKDGIIVFKQTSLQDALEILADRYDVEFIVRRNVPDDDLFSGTFTSRSLEQILNYIEASSKIRWRYLNSVQGSKEKMKIEIFI</sequence>
<dbReference type="PANTHER" id="PTHR30273">
    <property type="entry name" value="PERIPLASMIC SIGNAL SENSOR AND SIGMA FACTOR ACTIVATOR FECR-RELATED"/>
    <property type="match status" value="1"/>
</dbReference>
<gene>
    <name evidence="4" type="ORF">ERS852557_03443</name>
    <name evidence="5" type="ORF">KHY35_20030</name>
</gene>
<dbReference type="InterPro" id="IPR032508">
    <property type="entry name" value="FecR_C"/>
</dbReference>
<protein>
    <submittedName>
        <fullName evidence="4">Anti-sigma factor</fullName>
    </submittedName>
    <submittedName>
        <fullName evidence="5">FecR domain-containing protein</fullName>
    </submittedName>
</protein>
<evidence type="ECO:0000313" key="5">
    <source>
        <dbReference type="EMBL" id="MBS5412962.1"/>
    </source>
</evidence>
<feature type="transmembrane region" description="Helical" evidence="1">
    <location>
        <begin position="71"/>
        <end position="89"/>
    </location>
</feature>
<dbReference type="Gene3D" id="2.60.120.1440">
    <property type="match status" value="1"/>
</dbReference>
<dbReference type="GO" id="GO:0016989">
    <property type="term" value="F:sigma factor antagonist activity"/>
    <property type="evidence" value="ECO:0007669"/>
    <property type="project" value="TreeGrafter"/>
</dbReference>
<evidence type="ECO:0000259" key="3">
    <source>
        <dbReference type="Pfam" id="PF16344"/>
    </source>
</evidence>
<dbReference type="InterPro" id="IPR006860">
    <property type="entry name" value="FecR"/>
</dbReference>
<dbReference type="AlphaFoldDB" id="A0A0P0FAA0"/>
<dbReference type="PANTHER" id="PTHR30273:SF2">
    <property type="entry name" value="PROTEIN FECR"/>
    <property type="match status" value="1"/>
</dbReference>
<evidence type="ECO:0000313" key="4">
    <source>
        <dbReference type="EMBL" id="CUQ30397.1"/>
    </source>
</evidence>
<feature type="domain" description="FecR protein" evidence="2">
    <location>
        <begin position="101"/>
        <end position="196"/>
    </location>
</feature>
<dbReference type="EMBL" id="CZBI01000005">
    <property type="protein sequence ID" value="CUQ30397.1"/>
    <property type="molecule type" value="Genomic_DNA"/>
</dbReference>
<accession>A0A0P0FAA0</accession>
<evidence type="ECO:0000313" key="7">
    <source>
        <dbReference type="Proteomes" id="UP000782901"/>
    </source>
</evidence>
<dbReference type="Proteomes" id="UP000782901">
    <property type="component" value="Unassembled WGS sequence"/>
</dbReference>
<dbReference type="KEGG" id="btho:Btheta7330_04539"/>
<name>A0A0P0FAA0_BACT4</name>
<keyword evidence="1" id="KW-0812">Transmembrane</keyword>
<dbReference type="EMBL" id="JAGZEE010000040">
    <property type="protein sequence ID" value="MBS5412962.1"/>
    <property type="molecule type" value="Genomic_DNA"/>
</dbReference>
<dbReference type="Gene3D" id="3.55.50.30">
    <property type="match status" value="1"/>
</dbReference>
<evidence type="ECO:0000313" key="6">
    <source>
        <dbReference type="Proteomes" id="UP000095541"/>
    </source>
</evidence>
<dbReference type="PIRSF" id="PIRSF018266">
    <property type="entry name" value="FecR"/>
    <property type="match status" value="1"/>
</dbReference>
<proteinExistence type="predicted"/>
<evidence type="ECO:0000259" key="2">
    <source>
        <dbReference type="Pfam" id="PF04773"/>
    </source>
</evidence>
<dbReference type="PATRIC" id="fig|818.23.peg.4674"/>
<dbReference type="Pfam" id="PF04773">
    <property type="entry name" value="FecR"/>
    <property type="match status" value="1"/>
</dbReference>
<dbReference type="InterPro" id="IPR012373">
    <property type="entry name" value="Ferrdict_sens_TM"/>
</dbReference>
<reference evidence="4 6" key="1">
    <citation type="submission" date="2015-09" db="EMBL/GenBank/DDBJ databases">
        <authorList>
            <consortium name="Pathogen Informatics"/>
        </authorList>
    </citation>
    <scope>NUCLEOTIDE SEQUENCE [LARGE SCALE GENOMIC DNA]</scope>
    <source>
        <strain evidence="4 6">2789STDY5834945</strain>
    </source>
</reference>
<feature type="domain" description="Protein FecR C-terminal" evidence="3">
    <location>
        <begin position="245"/>
        <end position="304"/>
    </location>
</feature>
<keyword evidence="1" id="KW-1133">Transmembrane helix</keyword>
<dbReference type="RefSeq" id="WP_055220386.1">
    <property type="nucleotide sequence ID" value="NZ_CAXVLI010000027.1"/>
</dbReference>
<dbReference type="Proteomes" id="UP000095541">
    <property type="component" value="Unassembled WGS sequence"/>
</dbReference>
<dbReference type="FunFam" id="2.60.120.1440:FF:000001">
    <property type="entry name" value="Putative anti-sigma factor"/>
    <property type="match status" value="1"/>
</dbReference>
<evidence type="ECO:0000256" key="1">
    <source>
        <dbReference type="SAM" id="Phobius"/>
    </source>
</evidence>
<organism evidence="5 7">
    <name type="scientific">Bacteroides thetaiotaomicron</name>
    <dbReference type="NCBI Taxonomy" id="818"/>
    <lineage>
        <taxon>Bacteria</taxon>
        <taxon>Pseudomonadati</taxon>
        <taxon>Bacteroidota</taxon>
        <taxon>Bacteroidia</taxon>
        <taxon>Bacteroidales</taxon>
        <taxon>Bacteroidaceae</taxon>
        <taxon>Bacteroides</taxon>
    </lineage>
</organism>
<keyword evidence="1" id="KW-0472">Membrane</keyword>